<dbReference type="RefSeq" id="XP_075080628.1">
    <property type="nucleotide sequence ID" value="XM_075224527.1"/>
</dbReference>
<proteinExistence type="predicted"/>
<dbReference type="Proteomes" id="UP000790787">
    <property type="component" value="Chromosome 11"/>
</dbReference>
<evidence type="ECO:0000313" key="2">
    <source>
        <dbReference type="RefSeq" id="XP_075080628.1"/>
    </source>
</evidence>
<gene>
    <name evidence="2" type="primary">LOC142166109</name>
</gene>
<reference evidence="2" key="2">
    <citation type="submission" date="2025-08" db="UniProtKB">
        <authorList>
            <consortium name="RefSeq"/>
        </authorList>
    </citation>
    <scope>IDENTIFICATION</scope>
    <source>
        <tissue evidence="2">Leaf</tissue>
    </source>
</reference>
<evidence type="ECO:0000313" key="1">
    <source>
        <dbReference type="Proteomes" id="UP000790787"/>
    </source>
</evidence>
<keyword evidence="1" id="KW-1185">Reference proteome</keyword>
<reference evidence="1" key="1">
    <citation type="journal article" date="2014" name="Nat. Commun.">
        <title>The tobacco genome sequence and its comparison with those of tomato and potato.</title>
        <authorList>
            <person name="Sierro N."/>
            <person name="Battey J.N."/>
            <person name="Ouadi S."/>
            <person name="Bakaher N."/>
            <person name="Bovet L."/>
            <person name="Willig A."/>
            <person name="Goepfert S."/>
            <person name="Peitsch M.C."/>
            <person name="Ivanov N.V."/>
        </authorList>
    </citation>
    <scope>NUCLEOTIDE SEQUENCE [LARGE SCALE GENOMIC DNA]</scope>
</reference>
<organism evidence="1 2">
    <name type="scientific">Nicotiana tabacum</name>
    <name type="common">Common tobacco</name>
    <dbReference type="NCBI Taxonomy" id="4097"/>
    <lineage>
        <taxon>Eukaryota</taxon>
        <taxon>Viridiplantae</taxon>
        <taxon>Streptophyta</taxon>
        <taxon>Embryophyta</taxon>
        <taxon>Tracheophyta</taxon>
        <taxon>Spermatophyta</taxon>
        <taxon>Magnoliopsida</taxon>
        <taxon>eudicotyledons</taxon>
        <taxon>Gunneridae</taxon>
        <taxon>Pentapetalae</taxon>
        <taxon>asterids</taxon>
        <taxon>lamiids</taxon>
        <taxon>Solanales</taxon>
        <taxon>Solanaceae</taxon>
        <taxon>Nicotianoideae</taxon>
        <taxon>Nicotianeae</taxon>
        <taxon>Nicotiana</taxon>
    </lineage>
</organism>
<protein>
    <submittedName>
        <fullName evidence="2">Uncharacterized protein LOC142166109</fullName>
    </submittedName>
</protein>
<name>A0AC58S6Q0_TOBAC</name>
<sequence>MKDCWDELNILAPLSSCDCEESLPYAVHLIPQRLMQFLMGLNESYSIRRSNLLARRPIVSVNEPYATVSQEESQRLLGVIDVKKDPLIMLAGRTHQDFKTKKKGAQSGGFRPFANSTVARKNMNSSEAQGYFLTEEQYQQILNMLNKPTSSDNADDIAGAIVHEEDNGRKLWHWRLGHPFIGVIPHIADVKNKVDAELLGCCEICPLAKQSRLKFSNSNSRSSSLFQLMHLDVWGPYRKPTYDKMHYCVTIVDDYSRYAWICLIQSKYEVLTRGDKFTSRARKTVFVGYLETQKAYKLYDLEDHQIFVSRDVQFKESLFPFKTETQEVLGDIFLFKETSNAGIILPHAGGPHEQHPTSAEPIPEPGEAVPAVESSAIDSPDPSDAALDTDDANLPDTTLNSDDVVDQPQTLEAPVAIGFDQFCNSTS</sequence>
<accession>A0AC58S6Q0</accession>